<dbReference type="EC" id="2.5.1.26" evidence="1"/>
<dbReference type="PANTHER" id="PTHR46568">
    <property type="entry name" value="ALKYLDIHYDROXYACETONEPHOSPHATE SYNTHASE, PEROXISOMAL"/>
    <property type="match status" value="1"/>
</dbReference>
<comment type="cofactor">
    <cofactor evidence="1">
        <name>FAD</name>
        <dbReference type="ChEBI" id="CHEBI:57692"/>
    </cofactor>
</comment>
<dbReference type="InterPro" id="IPR025650">
    <property type="entry name" value="Alkyl-DHAP_Synthase"/>
</dbReference>
<comment type="catalytic activity">
    <reaction evidence="1">
        <text>a long chain fatty alcohol + a 1-acylglycerone 3-phosphate = a 1-O-alkylglycerone 3-phosphate + a long-chain fatty acid + H(+)</text>
        <dbReference type="Rhea" id="RHEA:36171"/>
        <dbReference type="ChEBI" id="CHEBI:15378"/>
        <dbReference type="ChEBI" id="CHEBI:17135"/>
        <dbReference type="ChEBI" id="CHEBI:57534"/>
        <dbReference type="ChEBI" id="CHEBI:57560"/>
        <dbReference type="ChEBI" id="CHEBI:73315"/>
        <dbReference type="EC" id="2.5.1.26"/>
    </reaction>
</comment>
<proteinExistence type="inferred from homology"/>
<dbReference type="PANTHER" id="PTHR46568:SF1">
    <property type="entry name" value="ALKYLDIHYDROXYACETONEPHOSPHATE SYNTHASE, PEROXISOMAL"/>
    <property type="match status" value="1"/>
</dbReference>
<dbReference type="Gene3D" id="3.30.160.650">
    <property type="match status" value="1"/>
</dbReference>
<comment type="subcellular location">
    <subcellularLocation>
        <location evidence="1">Peroxisome</location>
    </subcellularLocation>
</comment>
<comment type="subunit">
    <text evidence="1">Homodimer.</text>
</comment>
<evidence type="ECO:0000313" key="2">
    <source>
        <dbReference type="WBParaSite" id="GPUH_0002134301-mRNA-1"/>
    </source>
</evidence>
<dbReference type="GO" id="GO:0008611">
    <property type="term" value="P:ether lipid biosynthetic process"/>
    <property type="evidence" value="ECO:0007669"/>
    <property type="project" value="UniProtKB-UniPathway"/>
</dbReference>
<keyword evidence="1" id="KW-0444">Lipid biosynthesis</keyword>
<dbReference type="AlphaFoldDB" id="A0A183EK27"/>
<evidence type="ECO:0000256" key="1">
    <source>
        <dbReference type="RuleBase" id="RU363113"/>
    </source>
</evidence>
<keyword evidence="1" id="KW-0443">Lipid metabolism</keyword>
<keyword evidence="1" id="KW-0576">Peroxisome</keyword>
<keyword evidence="1" id="KW-0285">Flavoprotein</keyword>
<dbReference type="GO" id="GO:0008609">
    <property type="term" value="F:alkylglycerone-phosphate synthase activity"/>
    <property type="evidence" value="ECO:0007669"/>
    <property type="project" value="UniProtKB-EC"/>
</dbReference>
<organism evidence="2">
    <name type="scientific">Gongylonema pulchrum</name>
    <dbReference type="NCBI Taxonomy" id="637853"/>
    <lineage>
        <taxon>Eukaryota</taxon>
        <taxon>Metazoa</taxon>
        <taxon>Ecdysozoa</taxon>
        <taxon>Nematoda</taxon>
        <taxon>Chromadorea</taxon>
        <taxon>Rhabditida</taxon>
        <taxon>Spirurina</taxon>
        <taxon>Spiruromorpha</taxon>
        <taxon>Spiruroidea</taxon>
        <taxon>Gongylonematidae</taxon>
        <taxon>Gongylonema</taxon>
    </lineage>
</organism>
<dbReference type="UniPathway" id="UPA00781"/>
<dbReference type="GO" id="GO:0005777">
    <property type="term" value="C:peroxisome"/>
    <property type="evidence" value="ECO:0007669"/>
    <property type="project" value="UniProtKB-SubCell"/>
</dbReference>
<sequence>LKWNGWGYADSYFEAINPQELAFTGDRDHILKWNGWGYADSYFEAINPQELAFTGDRYEISGRRLPFLKQYMCETLGIDVDYRTPSVLYEEVSVPTSVDNQQFIDFLLEKGISFSNKSKYRLARSHGHTGREFQQEKIRQKTSDHIFALISSHVSSNFYAFFAAMQCEKRILTRGCLCVRVSVCLCVRLSRTFISGPIKAAMCLCVRWASVSVFHLETGKSYGAETLGTCACVCALRVCTDFYAFCAV</sequence>
<keyword evidence="1" id="KW-0274">FAD</keyword>
<reference evidence="2" key="1">
    <citation type="submission" date="2016-06" db="UniProtKB">
        <authorList>
            <consortium name="WormBaseParasite"/>
        </authorList>
    </citation>
    <scope>IDENTIFICATION</scope>
</reference>
<protein>
    <recommendedName>
        <fullName evidence="1">Alkylglycerone-phosphate synthase</fullName>
        <shortName evidence="1">Alkyl-DHAP synthase</shortName>
        <ecNumber evidence="1">2.5.1.26</ecNumber>
    </recommendedName>
</protein>
<comment type="pathway">
    <text evidence="1">Glycerolipid metabolism; ether lipid biosynthesis.</text>
</comment>
<name>A0A183EK27_9BILA</name>
<dbReference type="WBParaSite" id="GPUH_0002134301-mRNA-1">
    <property type="protein sequence ID" value="GPUH_0002134301-mRNA-1"/>
    <property type="gene ID" value="GPUH_0002134301"/>
</dbReference>
<accession>A0A183EK27</accession>
<comment type="function">
    <text evidence="1">Catalyzes the exchange of an acyl for a long-chain alkyl group and the formation of the ether bond in the biosynthesis of ether phospholipids.</text>
</comment>
<keyword evidence="1" id="KW-0808">Transferase</keyword>
<comment type="similarity">
    <text evidence="1">Belongs to the FAD-binding oxidoreductase/transferase type 4 family.</text>
</comment>